<dbReference type="Gene3D" id="2.170.150.80">
    <property type="entry name" value="NAC domain"/>
    <property type="match status" value="1"/>
</dbReference>
<comment type="caution">
    <text evidence="7">The sequence shown here is derived from an EMBL/GenBank/DDBJ whole genome shotgun (WGS) entry which is preliminary data.</text>
</comment>
<evidence type="ECO:0000313" key="8">
    <source>
        <dbReference type="Proteomes" id="UP000290289"/>
    </source>
</evidence>
<feature type="domain" description="NAC" evidence="6">
    <location>
        <begin position="7"/>
        <end position="105"/>
    </location>
</feature>
<keyword evidence="4" id="KW-0804">Transcription</keyword>
<dbReference type="AlphaFoldDB" id="A0A498KD13"/>
<evidence type="ECO:0000256" key="2">
    <source>
        <dbReference type="ARBA" id="ARBA00023015"/>
    </source>
</evidence>
<dbReference type="PANTHER" id="PTHR31989">
    <property type="entry name" value="NAC DOMAIN-CONTAINING PROTEIN 82-RELATED"/>
    <property type="match status" value="1"/>
</dbReference>
<dbReference type="PROSITE" id="PS51005">
    <property type="entry name" value="NAC"/>
    <property type="match status" value="1"/>
</dbReference>
<dbReference type="GO" id="GO:0006355">
    <property type="term" value="P:regulation of DNA-templated transcription"/>
    <property type="evidence" value="ECO:0007669"/>
    <property type="project" value="InterPro"/>
</dbReference>
<gene>
    <name evidence="7" type="ORF">DVH24_004024</name>
</gene>
<dbReference type="GO" id="GO:0005634">
    <property type="term" value="C:nucleus"/>
    <property type="evidence" value="ECO:0007669"/>
    <property type="project" value="UniProtKB-SubCell"/>
</dbReference>
<dbReference type="SUPFAM" id="SSF101941">
    <property type="entry name" value="NAC domain"/>
    <property type="match status" value="1"/>
</dbReference>
<keyword evidence="8" id="KW-1185">Reference proteome</keyword>
<evidence type="ECO:0000259" key="6">
    <source>
        <dbReference type="PROSITE" id="PS51005"/>
    </source>
</evidence>
<keyword evidence="5" id="KW-0539">Nucleus</keyword>
<keyword evidence="3" id="KW-0238">DNA-binding</keyword>
<dbReference type="InterPro" id="IPR036093">
    <property type="entry name" value="NAC_dom_sf"/>
</dbReference>
<evidence type="ECO:0000256" key="3">
    <source>
        <dbReference type="ARBA" id="ARBA00023125"/>
    </source>
</evidence>
<dbReference type="EMBL" id="RDQH01000329">
    <property type="protein sequence ID" value="RXI03372.1"/>
    <property type="molecule type" value="Genomic_DNA"/>
</dbReference>
<name>A0A498KD13_MALDO</name>
<comment type="subcellular location">
    <subcellularLocation>
        <location evidence="1">Nucleus</location>
    </subcellularLocation>
</comment>
<organism evidence="7 8">
    <name type="scientific">Malus domestica</name>
    <name type="common">Apple</name>
    <name type="synonym">Pyrus malus</name>
    <dbReference type="NCBI Taxonomy" id="3750"/>
    <lineage>
        <taxon>Eukaryota</taxon>
        <taxon>Viridiplantae</taxon>
        <taxon>Streptophyta</taxon>
        <taxon>Embryophyta</taxon>
        <taxon>Tracheophyta</taxon>
        <taxon>Spermatophyta</taxon>
        <taxon>Magnoliopsida</taxon>
        <taxon>eudicotyledons</taxon>
        <taxon>Gunneridae</taxon>
        <taxon>Pentapetalae</taxon>
        <taxon>rosids</taxon>
        <taxon>fabids</taxon>
        <taxon>Rosales</taxon>
        <taxon>Rosaceae</taxon>
        <taxon>Amygdaloideae</taxon>
        <taxon>Maleae</taxon>
        <taxon>Malus</taxon>
    </lineage>
</organism>
<evidence type="ECO:0000256" key="1">
    <source>
        <dbReference type="ARBA" id="ARBA00004123"/>
    </source>
</evidence>
<reference evidence="7 8" key="1">
    <citation type="submission" date="2018-10" db="EMBL/GenBank/DDBJ databases">
        <title>A high-quality apple genome assembly.</title>
        <authorList>
            <person name="Hu J."/>
        </authorList>
    </citation>
    <scope>NUCLEOTIDE SEQUENCE [LARGE SCALE GENOMIC DNA]</scope>
    <source>
        <strain evidence="8">cv. HFTH1</strain>
        <tissue evidence="7">Young leaf</tissue>
    </source>
</reference>
<evidence type="ECO:0000313" key="7">
    <source>
        <dbReference type="EMBL" id="RXI03372.1"/>
    </source>
</evidence>
<dbReference type="Pfam" id="PF02365">
    <property type="entry name" value="NAM"/>
    <property type="match status" value="1"/>
</dbReference>
<protein>
    <recommendedName>
        <fullName evidence="6">NAC domain-containing protein</fullName>
    </recommendedName>
</protein>
<sequence length="105" mass="12297">MAPANDIPVGYKFHPRDEESVGYYLHNKVRGPPFRFRDENVIPDINLYGSMEARDIWNNNRGQDLGDDEDLYFFTKLKPASTKGTGSRVARNYRVWDLAWTEQRE</sequence>
<evidence type="ECO:0000256" key="4">
    <source>
        <dbReference type="ARBA" id="ARBA00023163"/>
    </source>
</evidence>
<dbReference type="GO" id="GO:0003677">
    <property type="term" value="F:DNA binding"/>
    <property type="evidence" value="ECO:0007669"/>
    <property type="project" value="UniProtKB-KW"/>
</dbReference>
<accession>A0A498KD13</accession>
<keyword evidence="2" id="KW-0805">Transcription regulation</keyword>
<proteinExistence type="predicted"/>
<dbReference type="InterPro" id="IPR003441">
    <property type="entry name" value="NAC-dom"/>
</dbReference>
<dbReference type="Proteomes" id="UP000290289">
    <property type="component" value="Chromosome 3"/>
</dbReference>
<evidence type="ECO:0000256" key="5">
    <source>
        <dbReference type="ARBA" id="ARBA00023242"/>
    </source>
</evidence>